<feature type="signal peptide" evidence="2">
    <location>
        <begin position="1"/>
        <end position="27"/>
    </location>
</feature>
<dbReference type="EMBL" id="FNEZ01000006">
    <property type="protein sequence ID" value="SDK43999.1"/>
    <property type="molecule type" value="Genomic_DNA"/>
</dbReference>
<dbReference type="InterPro" id="IPR025419">
    <property type="entry name" value="DUF4142"/>
</dbReference>
<sequence length="199" mass="21878">MKKTTLLKSALLSVAISSMSVTMTSCKQEPKAEDTKEVAEDQNEAKFDDTNDAKEDDSQYLVAAAETDMAEIELGKLAQSKGTDPDVKALGKMMVDQHTKASADTKALADKKQISLPVAVTDKGKEEYEDLNKKSGKDFDEKFASMMVDGHKDAISKIEKASEKATDPEIKLWAANMLPTLQTHLQHAETVQEKLKNKK</sequence>
<dbReference type="Gene3D" id="1.20.1260.10">
    <property type="match status" value="1"/>
</dbReference>
<dbReference type="PANTHER" id="PTHR38593">
    <property type="entry name" value="BLR2558 PROTEIN"/>
    <property type="match status" value="1"/>
</dbReference>
<feature type="domain" description="DUF4142" evidence="3">
    <location>
        <begin position="56"/>
        <end position="190"/>
    </location>
</feature>
<dbReference type="STRING" id="1128970.SAMN04487935_3386"/>
<name>A0A1G9BX27_9FLAO</name>
<feature type="region of interest" description="Disordered" evidence="1">
    <location>
        <begin position="25"/>
        <end position="57"/>
    </location>
</feature>
<evidence type="ECO:0000259" key="3">
    <source>
        <dbReference type="Pfam" id="PF13628"/>
    </source>
</evidence>
<keyword evidence="5" id="KW-1185">Reference proteome</keyword>
<evidence type="ECO:0000313" key="4">
    <source>
        <dbReference type="EMBL" id="SDK43999.1"/>
    </source>
</evidence>
<feature type="compositionally biased region" description="Basic and acidic residues" evidence="1">
    <location>
        <begin position="28"/>
        <end position="57"/>
    </location>
</feature>
<gene>
    <name evidence="4" type="ORF">SAMN04487935_3386</name>
</gene>
<dbReference type="AlphaFoldDB" id="A0A1G9BX27"/>
<evidence type="ECO:0000256" key="2">
    <source>
        <dbReference type="SAM" id="SignalP"/>
    </source>
</evidence>
<organism evidence="4 5">
    <name type="scientific">Flavobacterium noncentrifugens</name>
    <dbReference type="NCBI Taxonomy" id="1128970"/>
    <lineage>
        <taxon>Bacteria</taxon>
        <taxon>Pseudomonadati</taxon>
        <taxon>Bacteroidota</taxon>
        <taxon>Flavobacteriia</taxon>
        <taxon>Flavobacteriales</taxon>
        <taxon>Flavobacteriaceae</taxon>
        <taxon>Flavobacterium</taxon>
    </lineage>
</organism>
<reference evidence="4 5" key="1">
    <citation type="submission" date="2016-10" db="EMBL/GenBank/DDBJ databases">
        <authorList>
            <person name="de Groot N.N."/>
        </authorList>
    </citation>
    <scope>NUCLEOTIDE SEQUENCE [LARGE SCALE GENOMIC DNA]</scope>
    <source>
        <strain evidence="4 5">CGMCC 1.10076</strain>
    </source>
</reference>
<dbReference type="Proteomes" id="UP000199580">
    <property type="component" value="Unassembled WGS sequence"/>
</dbReference>
<keyword evidence="2" id="KW-0732">Signal</keyword>
<accession>A0A1G9BX27</accession>
<dbReference type="PANTHER" id="PTHR38593:SF1">
    <property type="entry name" value="BLR2558 PROTEIN"/>
    <property type="match status" value="1"/>
</dbReference>
<proteinExistence type="predicted"/>
<dbReference type="RefSeq" id="WP_170227604.1">
    <property type="nucleotide sequence ID" value="NZ_BKAI01000012.1"/>
</dbReference>
<dbReference type="InterPro" id="IPR012347">
    <property type="entry name" value="Ferritin-like"/>
</dbReference>
<evidence type="ECO:0000313" key="5">
    <source>
        <dbReference type="Proteomes" id="UP000199580"/>
    </source>
</evidence>
<protein>
    <submittedName>
        <fullName evidence="4">Putative membrane protein</fullName>
    </submittedName>
</protein>
<dbReference type="PROSITE" id="PS51257">
    <property type="entry name" value="PROKAR_LIPOPROTEIN"/>
    <property type="match status" value="1"/>
</dbReference>
<feature type="chain" id="PRO_5011626824" evidence="2">
    <location>
        <begin position="28"/>
        <end position="199"/>
    </location>
</feature>
<dbReference type="Pfam" id="PF13628">
    <property type="entry name" value="DUF4142"/>
    <property type="match status" value="1"/>
</dbReference>
<evidence type="ECO:0000256" key="1">
    <source>
        <dbReference type="SAM" id="MobiDB-lite"/>
    </source>
</evidence>